<reference evidence="1 2" key="1">
    <citation type="submission" date="2016-12" db="EMBL/GenBank/DDBJ databases">
        <title>Genome Sequences of Twelve Sporeforming Bacillus Species Isolated from Foods.</title>
        <authorList>
            <person name="De Jong A."/>
            <person name="Holsappel S."/>
            <person name="Kuipers O.P."/>
        </authorList>
    </citation>
    <scope>NUCLEOTIDE SEQUENCE [LARGE SCALE GENOMIC DNA]</scope>
    <source>
        <strain evidence="1 2">S3E15</strain>
    </source>
</reference>
<organism evidence="1 2">
    <name type="scientific">Bacillus mycoides</name>
    <dbReference type="NCBI Taxonomy" id="1405"/>
    <lineage>
        <taxon>Bacteria</taxon>
        <taxon>Bacillati</taxon>
        <taxon>Bacillota</taxon>
        <taxon>Bacilli</taxon>
        <taxon>Bacillales</taxon>
        <taxon>Bacillaceae</taxon>
        <taxon>Bacillus</taxon>
        <taxon>Bacillus cereus group</taxon>
    </lineage>
</organism>
<proteinExistence type="predicted"/>
<evidence type="ECO:0000313" key="1">
    <source>
        <dbReference type="EMBL" id="OSX90130.1"/>
    </source>
</evidence>
<dbReference type="AlphaFoldDB" id="A0AAP8BD69"/>
<gene>
    <name evidence="1" type="ORF">S3E15_02766</name>
</gene>
<evidence type="ECO:0000313" key="2">
    <source>
        <dbReference type="Proteomes" id="UP000194131"/>
    </source>
</evidence>
<dbReference type="EMBL" id="MRWU01000021">
    <property type="protein sequence ID" value="OSX90130.1"/>
    <property type="molecule type" value="Genomic_DNA"/>
</dbReference>
<accession>A0AAP8BD69</accession>
<sequence length="37" mass="4151">MSGNKVTPLKGHLMELRKGLFKGKSKLSYGILFDNLE</sequence>
<name>A0AAP8BD69_BACMY</name>
<protein>
    <submittedName>
        <fullName evidence="1">Uncharacterized protein</fullName>
    </submittedName>
</protein>
<comment type="caution">
    <text evidence="1">The sequence shown here is derived from an EMBL/GenBank/DDBJ whole genome shotgun (WGS) entry which is preliminary data.</text>
</comment>
<dbReference type="Proteomes" id="UP000194131">
    <property type="component" value="Unassembled WGS sequence"/>
</dbReference>